<dbReference type="InParanoid" id="A0A0G4GRQ8"/>
<evidence type="ECO:0000313" key="3">
    <source>
        <dbReference type="EMBL" id="CEM33039.1"/>
    </source>
</evidence>
<feature type="region of interest" description="Disordered" evidence="1">
    <location>
        <begin position="363"/>
        <end position="450"/>
    </location>
</feature>
<evidence type="ECO:0008006" key="5">
    <source>
        <dbReference type="Google" id="ProtNLM"/>
    </source>
</evidence>
<evidence type="ECO:0000313" key="4">
    <source>
        <dbReference type="Proteomes" id="UP000041254"/>
    </source>
</evidence>
<feature type="region of interest" description="Disordered" evidence="1">
    <location>
        <begin position="715"/>
        <end position="740"/>
    </location>
</feature>
<keyword evidence="2" id="KW-0732">Signal</keyword>
<accession>A0A0G4GRQ8</accession>
<evidence type="ECO:0000256" key="2">
    <source>
        <dbReference type="SAM" id="SignalP"/>
    </source>
</evidence>
<feature type="region of interest" description="Disordered" evidence="1">
    <location>
        <begin position="630"/>
        <end position="650"/>
    </location>
</feature>
<gene>
    <name evidence="3" type="ORF">Vbra_18433</name>
</gene>
<feature type="signal peptide" evidence="2">
    <location>
        <begin position="1"/>
        <end position="18"/>
    </location>
</feature>
<reference evidence="3 4" key="1">
    <citation type="submission" date="2014-11" db="EMBL/GenBank/DDBJ databases">
        <authorList>
            <person name="Zhu J."/>
            <person name="Qi W."/>
            <person name="Song R."/>
        </authorList>
    </citation>
    <scope>NUCLEOTIDE SEQUENCE [LARGE SCALE GENOMIC DNA]</scope>
</reference>
<evidence type="ECO:0000256" key="1">
    <source>
        <dbReference type="SAM" id="MobiDB-lite"/>
    </source>
</evidence>
<proteinExistence type="predicted"/>
<feature type="chain" id="PRO_5005191089" description="Folate receptor-like domain-containing protein" evidence="2">
    <location>
        <begin position="19"/>
        <end position="765"/>
    </location>
</feature>
<name>A0A0G4GRQ8_VITBC</name>
<organism evidence="3 4">
    <name type="scientific">Vitrella brassicaformis (strain CCMP3155)</name>
    <dbReference type="NCBI Taxonomy" id="1169540"/>
    <lineage>
        <taxon>Eukaryota</taxon>
        <taxon>Sar</taxon>
        <taxon>Alveolata</taxon>
        <taxon>Colpodellida</taxon>
        <taxon>Vitrellaceae</taxon>
        <taxon>Vitrella</taxon>
    </lineage>
</organism>
<keyword evidence="4" id="KW-1185">Reference proteome</keyword>
<dbReference type="VEuPathDB" id="CryptoDB:Vbra_18433"/>
<sequence>MKIVVLACLLSVAAYAQGDPITFSDEELSRAVSNTRLFLRGLREALQVSELRRLETPLSDLRWLKAPGCPPNRGQPNCCDAFTRMEELFDDQTMPEGCTDAFELNSTTLDETKLVNVCGTDGCVDELQEAIYNKTRKRGAGCAFYRSVRRQYDAICKKDANDNYCWPDLDYHIELITRSLKGEAVINDTNLDDLYARGSCFYSNLRFVKKRLTAEWIAKNWLSNIRAMNFFLPQLAVKIGTTYCWPKAVEILARGPEGMQEWLKKKVNQMWTEPEDFCSEACNPYMLRIVATFGWLAVSPTDIDDLDDPDDFVGEPSGDSLWETLSPEGRKFAGVARTTRFTCMKNVNGTYCGKAIREGGDLGADDDDVTFPTEAASEAPVSTTGAAPVDGMSSSTEDITQGEISTSTEEIFQGVKSTTEDVSSESPDPDDDMSSTTDFPSPSPSPSGGRLLEALYDEWAADDPALRSLLRVERGELWDWLRRVANASEYCMDIRQMVDDYGCCGAAFFEWKADMLRIGAIDGDETPAARRREARYIKTQLAVAPAICNRRLDRTCAAGRALKRLKRLKAVAKIAGFNCAQARAKQEKFDDFISKLEEQLMALGLAETDSDISITICDYNPDHELVDLGTGKKPPPTTAPPAGGGVPLSPPNRLLSEGTDIEISVEGSDDLADNTEVAIQQLYESGDLAEAIEAAAEGNDIFDGVPELLQLEATTETETPPEAGEGGEENGNGNGNGGDNGAALMTAAPVPMISVLCIAAMSAWM</sequence>
<dbReference type="Proteomes" id="UP000041254">
    <property type="component" value="Unassembled WGS sequence"/>
</dbReference>
<protein>
    <recommendedName>
        <fullName evidence="5">Folate receptor-like domain-containing protein</fullName>
    </recommendedName>
</protein>
<dbReference type="EMBL" id="CDMY01000770">
    <property type="protein sequence ID" value="CEM33039.1"/>
    <property type="molecule type" value="Genomic_DNA"/>
</dbReference>
<feature type="compositionally biased region" description="Gly residues" evidence="1">
    <location>
        <begin position="729"/>
        <end position="740"/>
    </location>
</feature>
<feature type="compositionally biased region" description="Polar residues" evidence="1">
    <location>
        <begin position="392"/>
        <end position="410"/>
    </location>
</feature>
<dbReference type="AlphaFoldDB" id="A0A0G4GRQ8"/>